<dbReference type="AlphaFoldDB" id="A0A1C7IAU0"/>
<protein>
    <submittedName>
        <fullName evidence="1">Uncharacterized protein</fullName>
    </submittedName>
</protein>
<proteinExistence type="predicted"/>
<evidence type="ECO:0000313" key="2">
    <source>
        <dbReference type="Proteomes" id="UP000092574"/>
    </source>
</evidence>
<dbReference type="RefSeq" id="WP_065542103.1">
    <property type="nucleotide sequence ID" value="NZ_CP015405.2"/>
</dbReference>
<reference evidence="1" key="1">
    <citation type="submission" date="2017-04" db="EMBL/GenBank/DDBJ databases">
        <title>Complete Genome Sequences of Twelve Strains of a Stable Defined Moderately Diverse Mouse Microbiota 2 (sDMDMm2).</title>
        <authorList>
            <person name="Uchimura Y."/>
            <person name="Wyss M."/>
            <person name="Brugiroux S."/>
            <person name="Limenitakis J.P."/>
            <person name="Stecher B."/>
            <person name="McCoy K.D."/>
            <person name="Macpherson A.J."/>
        </authorList>
    </citation>
    <scope>NUCLEOTIDE SEQUENCE</scope>
    <source>
        <strain evidence="1">YL58</strain>
    </source>
</reference>
<organism evidence="1 2">
    <name type="scientific">Blautia pseudococcoides</name>
    <dbReference type="NCBI Taxonomy" id="1796616"/>
    <lineage>
        <taxon>Bacteria</taxon>
        <taxon>Bacillati</taxon>
        <taxon>Bacillota</taxon>
        <taxon>Clostridia</taxon>
        <taxon>Lachnospirales</taxon>
        <taxon>Lachnospiraceae</taxon>
        <taxon>Blautia</taxon>
    </lineage>
</organism>
<dbReference type="KEGG" id="byl:A4V09_09200"/>
<gene>
    <name evidence="1" type="ORF">A4V09_09200</name>
</gene>
<dbReference type="STRING" id="1796616.A4V09_09200"/>
<evidence type="ECO:0000313" key="1">
    <source>
        <dbReference type="EMBL" id="ANU75923.1"/>
    </source>
</evidence>
<dbReference type="Proteomes" id="UP000092574">
    <property type="component" value="Chromosome"/>
</dbReference>
<name>A0A1C7IAU0_9FIRM</name>
<keyword evidence="2" id="KW-1185">Reference proteome</keyword>
<accession>A0A1C7IAU0</accession>
<sequence length="101" mass="10296">MSVTVEDLLKLPSLLGAGVAAGKSGPILTVACGPTNSVRGAGYLSKSQKCGIPHDMVPREEALAGARKEAIAMAVEAGAIEETAEIIDMEDVPLACYPGNT</sequence>
<dbReference type="EMBL" id="CP015405">
    <property type="protein sequence ID" value="ANU75923.1"/>
    <property type="molecule type" value="Genomic_DNA"/>
</dbReference>